<feature type="compositionally biased region" description="Low complexity" evidence="9">
    <location>
        <begin position="261"/>
        <end position="273"/>
    </location>
</feature>
<dbReference type="OrthoDB" id="1894474at2759"/>
<comment type="similarity">
    <text evidence="2">Belongs to the allene oxide cyclase family.</text>
</comment>
<evidence type="ECO:0000256" key="6">
    <source>
        <dbReference type="ARBA" id="ARBA00022946"/>
    </source>
</evidence>
<evidence type="ECO:0000313" key="10">
    <source>
        <dbReference type="EMBL" id="KAJ0212800.1"/>
    </source>
</evidence>
<dbReference type="GO" id="GO:0009507">
    <property type="term" value="C:chloroplast"/>
    <property type="evidence" value="ECO:0007669"/>
    <property type="project" value="UniProtKB-SubCell"/>
</dbReference>
<accession>A0A9R1XFK3</accession>
<evidence type="ECO:0000256" key="8">
    <source>
        <dbReference type="ARBA" id="ARBA00049891"/>
    </source>
</evidence>
<keyword evidence="7" id="KW-0413">Isomerase</keyword>
<organism evidence="10 11">
    <name type="scientific">Lactuca sativa</name>
    <name type="common">Garden lettuce</name>
    <dbReference type="NCBI Taxonomy" id="4236"/>
    <lineage>
        <taxon>Eukaryota</taxon>
        <taxon>Viridiplantae</taxon>
        <taxon>Streptophyta</taxon>
        <taxon>Embryophyta</taxon>
        <taxon>Tracheophyta</taxon>
        <taxon>Spermatophyta</taxon>
        <taxon>Magnoliopsida</taxon>
        <taxon>eudicotyledons</taxon>
        <taxon>Gunneridae</taxon>
        <taxon>Pentapetalae</taxon>
        <taxon>asterids</taxon>
        <taxon>campanulids</taxon>
        <taxon>Asterales</taxon>
        <taxon>Asteraceae</taxon>
        <taxon>Cichorioideae</taxon>
        <taxon>Cichorieae</taxon>
        <taxon>Lactucinae</taxon>
        <taxon>Lactuca</taxon>
    </lineage>
</organism>
<evidence type="ECO:0000313" key="11">
    <source>
        <dbReference type="Proteomes" id="UP000235145"/>
    </source>
</evidence>
<gene>
    <name evidence="10" type="ORF">LSAT_V11C400216410</name>
</gene>
<reference evidence="10 11" key="1">
    <citation type="journal article" date="2017" name="Nat. Commun.">
        <title>Genome assembly with in vitro proximity ligation data and whole-genome triplication in lettuce.</title>
        <authorList>
            <person name="Reyes-Chin-Wo S."/>
            <person name="Wang Z."/>
            <person name="Yang X."/>
            <person name="Kozik A."/>
            <person name="Arikit S."/>
            <person name="Song C."/>
            <person name="Xia L."/>
            <person name="Froenicke L."/>
            <person name="Lavelle D.O."/>
            <person name="Truco M.J."/>
            <person name="Xia R."/>
            <person name="Zhu S."/>
            <person name="Xu C."/>
            <person name="Xu H."/>
            <person name="Xu X."/>
            <person name="Cox K."/>
            <person name="Korf I."/>
            <person name="Meyers B.C."/>
            <person name="Michelmore R.W."/>
        </authorList>
    </citation>
    <scope>NUCLEOTIDE SEQUENCE [LARGE SCALE GENOMIC DNA]</scope>
    <source>
        <strain evidence="11">cv. Salinas</strain>
        <tissue evidence="10">Seedlings</tissue>
    </source>
</reference>
<dbReference type="PANTHER" id="PTHR31843">
    <property type="entry name" value="ALLENE OXIDE CYCLASE 4, CHLOROPLASTIC"/>
    <property type="match status" value="1"/>
</dbReference>
<feature type="region of interest" description="Disordered" evidence="9">
    <location>
        <begin position="260"/>
        <end position="282"/>
    </location>
</feature>
<keyword evidence="6" id="KW-0809">Transit peptide</keyword>
<comment type="catalytic activity">
    <reaction evidence="8">
        <text>(9Z,13S,15Z)-12,13-epoxyoctadeca-9,11,15-trienoate = (9S,13S,15Z)-12-oxophyto-10,15-dienoate</text>
        <dbReference type="Rhea" id="RHEA:22592"/>
        <dbReference type="ChEBI" id="CHEBI:36438"/>
        <dbReference type="ChEBI" id="CHEBI:57411"/>
        <dbReference type="EC" id="5.3.99.6"/>
    </reaction>
</comment>
<evidence type="ECO:0000256" key="1">
    <source>
        <dbReference type="ARBA" id="ARBA00004229"/>
    </source>
</evidence>
<sequence>MILTSITLSLAIKPPNPIHYLHQKHDLSTLMAATSASLQSIPSSLKLLRTTGVTTAAAPNLLSFKNSTNSVFSHKLIATHTPTANASGSRRWFGVKSQSNPSDSSRPTKVQELSVYEINERDRGSPAYLRLGQKPVNSLGDLVPFTNKVYSADLQTRLGITAGICILIKNMPEKKGDRYEAIYSFHLGDYGQIAVQGAYLTTEDTYLTVTGGTGIFAGAYGQVKLQQLVFPFKLFYTFYLQGLSGDLPSELLVTPVPPSPAVEASPAAKAAEPGATSTNYTD</sequence>
<dbReference type="SUPFAM" id="SSF141493">
    <property type="entry name" value="Allene oxide cyclase-like"/>
    <property type="match status" value="1"/>
</dbReference>
<name>A0A9R1XFK3_LACSA</name>
<dbReference type="AlphaFoldDB" id="A0A9R1XFK3"/>
<evidence type="ECO:0000256" key="9">
    <source>
        <dbReference type="SAM" id="MobiDB-lite"/>
    </source>
</evidence>
<protein>
    <recommendedName>
        <fullName evidence="3">allene-oxide cyclase</fullName>
        <ecNumber evidence="3">5.3.99.6</ecNumber>
    </recommendedName>
</protein>
<dbReference type="InterPro" id="IPR044859">
    <property type="entry name" value="Allene_oxi_cyc_Dirigent"/>
</dbReference>
<evidence type="ECO:0000256" key="7">
    <source>
        <dbReference type="ARBA" id="ARBA00023235"/>
    </source>
</evidence>
<dbReference type="PANTHER" id="PTHR31843:SF11">
    <property type="entry name" value="ALLENE OXIDE CYCLASE 4, CHLOROPLASTIC"/>
    <property type="match status" value="1"/>
</dbReference>
<dbReference type="EMBL" id="NBSK02000004">
    <property type="protein sequence ID" value="KAJ0212800.1"/>
    <property type="molecule type" value="Genomic_DNA"/>
</dbReference>
<dbReference type="InterPro" id="IPR009410">
    <property type="entry name" value="Allene_ox_cyc"/>
</dbReference>
<dbReference type="EC" id="5.3.99.6" evidence="3"/>
<comment type="subcellular location">
    <subcellularLocation>
        <location evidence="1">Plastid</location>
        <location evidence="1">Chloroplast</location>
    </subcellularLocation>
</comment>
<keyword evidence="4" id="KW-0150">Chloroplast</keyword>
<keyword evidence="5" id="KW-0934">Plastid</keyword>
<dbReference type="Gene3D" id="2.40.480.10">
    <property type="entry name" value="Allene oxide cyclase-like"/>
    <property type="match status" value="1"/>
</dbReference>
<dbReference type="Pfam" id="PF06351">
    <property type="entry name" value="Allene_ox_cyc"/>
    <property type="match status" value="1"/>
</dbReference>
<dbReference type="GO" id="GO:0009695">
    <property type="term" value="P:jasmonic acid biosynthetic process"/>
    <property type="evidence" value="ECO:0007669"/>
    <property type="project" value="InterPro"/>
</dbReference>
<keyword evidence="11" id="KW-1185">Reference proteome</keyword>
<dbReference type="GO" id="GO:0046423">
    <property type="term" value="F:allene-oxide cyclase activity"/>
    <property type="evidence" value="ECO:0007669"/>
    <property type="project" value="UniProtKB-EC"/>
</dbReference>
<comment type="caution">
    <text evidence="10">The sequence shown here is derived from an EMBL/GenBank/DDBJ whole genome shotgun (WGS) entry which is preliminary data.</text>
</comment>
<evidence type="ECO:0000256" key="2">
    <source>
        <dbReference type="ARBA" id="ARBA00007982"/>
    </source>
</evidence>
<evidence type="ECO:0000256" key="5">
    <source>
        <dbReference type="ARBA" id="ARBA00022640"/>
    </source>
</evidence>
<evidence type="ECO:0000256" key="3">
    <source>
        <dbReference type="ARBA" id="ARBA00012209"/>
    </source>
</evidence>
<dbReference type="InterPro" id="IPR034871">
    <property type="entry name" value="Allene_oxi_cyc_sf"/>
</dbReference>
<proteinExistence type="inferred from homology"/>
<evidence type="ECO:0000256" key="4">
    <source>
        <dbReference type="ARBA" id="ARBA00022528"/>
    </source>
</evidence>
<dbReference type="Proteomes" id="UP000235145">
    <property type="component" value="Unassembled WGS sequence"/>
</dbReference>